<dbReference type="EMBL" id="FNXT01001299">
    <property type="protein sequence ID" value="SZX77985.1"/>
    <property type="molecule type" value="Genomic_DNA"/>
</dbReference>
<reference evidence="2 3" key="1">
    <citation type="submission" date="2016-10" db="EMBL/GenBank/DDBJ databases">
        <authorList>
            <person name="Cai Z."/>
        </authorList>
    </citation>
    <scope>NUCLEOTIDE SEQUENCE [LARGE SCALE GENOMIC DNA]</scope>
</reference>
<gene>
    <name evidence="2" type="ORF">BQ4739_LOCUS18316</name>
</gene>
<organism evidence="2 3">
    <name type="scientific">Tetradesmus obliquus</name>
    <name type="common">Green alga</name>
    <name type="synonym">Acutodesmus obliquus</name>
    <dbReference type="NCBI Taxonomy" id="3088"/>
    <lineage>
        <taxon>Eukaryota</taxon>
        <taxon>Viridiplantae</taxon>
        <taxon>Chlorophyta</taxon>
        <taxon>core chlorophytes</taxon>
        <taxon>Chlorophyceae</taxon>
        <taxon>CS clade</taxon>
        <taxon>Sphaeropleales</taxon>
        <taxon>Scenedesmaceae</taxon>
        <taxon>Tetradesmus</taxon>
    </lineage>
</organism>
<feature type="region of interest" description="Disordered" evidence="1">
    <location>
        <begin position="363"/>
        <end position="385"/>
    </location>
</feature>
<dbReference type="STRING" id="3088.A0A383WKJ5"/>
<proteinExistence type="predicted"/>
<dbReference type="Proteomes" id="UP000256970">
    <property type="component" value="Unassembled WGS sequence"/>
</dbReference>
<keyword evidence="3" id="KW-1185">Reference proteome</keyword>
<dbReference type="AlphaFoldDB" id="A0A383WKJ5"/>
<accession>A0A383WKJ5</accession>
<sequence>MRRASVLAAQLAQRAGTLGASEQAVTAGCCAAGQLRHFAAGPGPTVVPNPLQQIVPPILKGIGAAVGGLKGGLAAAADQLTSGPATQGAIAYFADTVLLSGTFVPPSDLDLPKWAAWLAANGYRSKAGWDTLMAGIKAAAPSLEPSDVEALVPALHAVGRYDRALFEQFADIVKARFTEFETAGLAKLLPTFAAHDYFDQALWDDVADSITYCNHYMAPSRIPLADVAALFSAYAKYEVDRGDLFVTLARTIHEDRLKALDDEELKAVLGGLLGAFKSLSFYPDCTQALLLAGRLRPSALGPAENALMAEVEAALREHAPEGQLPWLDGGFKDWEHFHGTAFGSYNLWVAREELVPQYYRPSDISPRPASMTSAPPEPTGSAGSS</sequence>
<name>A0A383WKJ5_TETOB</name>
<evidence type="ECO:0000313" key="2">
    <source>
        <dbReference type="EMBL" id="SZX77985.1"/>
    </source>
</evidence>
<evidence type="ECO:0000256" key="1">
    <source>
        <dbReference type="SAM" id="MobiDB-lite"/>
    </source>
</evidence>
<protein>
    <submittedName>
        <fullName evidence="2">Uncharacterized protein</fullName>
    </submittedName>
</protein>
<evidence type="ECO:0000313" key="3">
    <source>
        <dbReference type="Proteomes" id="UP000256970"/>
    </source>
</evidence>